<evidence type="ECO:0000256" key="5">
    <source>
        <dbReference type="SAM" id="Phobius"/>
    </source>
</evidence>
<evidence type="ECO:0000256" key="1">
    <source>
        <dbReference type="ARBA" id="ARBA00004141"/>
    </source>
</evidence>
<evidence type="ECO:0000313" key="7">
    <source>
        <dbReference type="EMBL" id="MCV7171854.1"/>
    </source>
</evidence>
<dbReference type="Pfam" id="PF04932">
    <property type="entry name" value="Wzy_C"/>
    <property type="match status" value="1"/>
</dbReference>
<feature type="transmembrane region" description="Helical" evidence="5">
    <location>
        <begin position="127"/>
        <end position="148"/>
    </location>
</feature>
<keyword evidence="3 5" id="KW-1133">Transmembrane helix</keyword>
<name>A0A9X3BNS2_9MYCO</name>
<evidence type="ECO:0000256" key="2">
    <source>
        <dbReference type="ARBA" id="ARBA00022692"/>
    </source>
</evidence>
<keyword evidence="2 5" id="KW-0812">Transmembrane</keyword>
<comment type="caution">
    <text evidence="7">The sequence shown here is derived from an EMBL/GenBank/DDBJ whole genome shotgun (WGS) entry which is preliminary data.</text>
</comment>
<keyword evidence="8" id="KW-1185">Reference proteome</keyword>
<evidence type="ECO:0000313" key="8">
    <source>
        <dbReference type="Proteomes" id="UP001140293"/>
    </source>
</evidence>
<dbReference type="InterPro" id="IPR007016">
    <property type="entry name" value="O-antigen_ligase-rel_domated"/>
</dbReference>
<evidence type="ECO:0000259" key="6">
    <source>
        <dbReference type="Pfam" id="PF04932"/>
    </source>
</evidence>
<comment type="subcellular location">
    <subcellularLocation>
        <location evidence="1">Membrane</location>
        <topology evidence="1">Multi-pass membrane protein</topology>
    </subcellularLocation>
</comment>
<feature type="transmembrane region" description="Helical" evidence="5">
    <location>
        <begin position="41"/>
        <end position="59"/>
    </location>
</feature>
<reference evidence="7" key="1">
    <citation type="submission" date="2020-07" db="EMBL/GenBank/DDBJ databases">
        <authorList>
            <person name="Pettersson B.M.F."/>
            <person name="Behra P.R.K."/>
            <person name="Ramesh M."/>
            <person name="Das S."/>
            <person name="Dasgupta S."/>
            <person name="Kirsebom L.A."/>
        </authorList>
    </citation>
    <scope>NUCLEOTIDE SEQUENCE</scope>
    <source>
        <strain evidence="7">DSM 44615</strain>
    </source>
</reference>
<feature type="transmembrane region" description="Helical" evidence="5">
    <location>
        <begin position="71"/>
        <end position="89"/>
    </location>
</feature>
<proteinExistence type="predicted"/>
<feature type="transmembrane region" description="Helical" evidence="5">
    <location>
        <begin position="95"/>
        <end position="115"/>
    </location>
</feature>
<gene>
    <name evidence="7" type="ORF">H7I41_18225</name>
</gene>
<evidence type="ECO:0000256" key="3">
    <source>
        <dbReference type="ARBA" id="ARBA00022989"/>
    </source>
</evidence>
<feature type="transmembrane region" description="Helical" evidence="5">
    <location>
        <begin position="329"/>
        <end position="350"/>
    </location>
</feature>
<dbReference type="Proteomes" id="UP001140293">
    <property type="component" value="Unassembled WGS sequence"/>
</dbReference>
<dbReference type="PANTHER" id="PTHR37422:SF13">
    <property type="entry name" value="LIPOPOLYSACCHARIDE BIOSYNTHESIS PROTEIN PA4999-RELATED"/>
    <property type="match status" value="1"/>
</dbReference>
<dbReference type="RefSeq" id="WP_264014029.1">
    <property type="nucleotide sequence ID" value="NZ_JACKSJ010000148.1"/>
</dbReference>
<dbReference type="PANTHER" id="PTHR37422">
    <property type="entry name" value="TEICHURONIC ACID BIOSYNTHESIS PROTEIN TUAE"/>
    <property type="match status" value="1"/>
</dbReference>
<reference evidence="7" key="2">
    <citation type="journal article" date="2022" name="BMC Genomics">
        <title>Comparative genome analysis of mycobacteria focusing on tRNA and non-coding RNA.</title>
        <authorList>
            <person name="Behra P.R.K."/>
            <person name="Pettersson B.M.F."/>
            <person name="Ramesh M."/>
            <person name="Das S."/>
            <person name="Dasgupta S."/>
            <person name="Kirsebom L.A."/>
        </authorList>
    </citation>
    <scope>NUCLEOTIDE SEQUENCE</scope>
    <source>
        <strain evidence="7">DSM 44615</strain>
    </source>
</reference>
<evidence type="ECO:0000256" key="4">
    <source>
        <dbReference type="ARBA" id="ARBA00023136"/>
    </source>
</evidence>
<dbReference type="GO" id="GO:0016020">
    <property type="term" value="C:membrane"/>
    <property type="evidence" value="ECO:0007669"/>
    <property type="project" value="UniProtKB-SubCell"/>
</dbReference>
<feature type="transmembrane region" description="Helical" evidence="5">
    <location>
        <begin position="362"/>
        <end position="381"/>
    </location>
</feature>
<accession>A0A9X3BNS2</accession>
<feature type="transmembrane region" description="Helical" evidence="5">
    <location>
        <begin position="198"/>
        <end position="231"/>
    </location>
</feature>
<dbReference type="EMBL" id="JACKSJ010000148">
    <property type="protein sequence ID" value="MCV7171854.1"/>
    <property type="molecule type" value="Genomic_DNA"/>
</dbReference>
<sequence>MPASSPPTSDGPQRDGLLILGRALLYPGLALTSLLLLRGPLALPIGDILMAGAGFCALLSMRRPPRQVPPMLWLAAALLVVGGAVASAASSDPVGSLSILARLVYMVVIVPWILLNLLVEQRHVTRAVAWWLIGAAVCGLGAVVQLLFGDVIPGGQVTVDGRFTGITTHQNDLAGISVMAAAAALAAFGNGVTKRFRIFAFGILAICTTGLILSGSVSGILGMLAAVLFLLLSRAIHLGRATIVTAAGSVIIVFVLSQLEGLGALNPIERLLRTTGFTTTKAEYDTAGTRMELARRAMDEIRESPIIGNGMLIDDNVLMKRFTVHNNFLGTWTAGGVLAFLGVVIATGLAARYCLRRDPRNVLHGVVATAFVAALAFAQTAPGIYNRYYWIPVAFMIFLVWQWRTKSTSAGARRC</sequence>
<dbReference type="AlphaFoldDB" id="A0A9X3BNS2"/>
<keyword evidence="4 5" id="KW-0472">Membrane</keyword>
<organism evidence="7 8">
    <name type="scientific">[Mycobacterium] manitobense</name>
    <dbReference type="NCBI Taxonomy" id="190147"/>
    <lineage>
        <taxon>Bacteria</taxon>
        <taxon>Bacillati</taxon>
        <taxon>Actinomycetota</taxon>
        <taxon>Actinomycetes</taxon>
        <taxon>Mycobacteriales</taxon>
        <taxon>Mycobacteriaceae</taxon>
        <taxon>Mycolicibacterium</taxon>
    </lineage>
</organism>
<keyword evidence="7" id="KW-0436">Ligase</keyword>
<feature type="transmembrane region" description="Helical" evidence="5">
    <location>
        <begin position="387"/>
        <end position="404"/>
    </location>
</feature>
<dbReference type="GO" id="GO:0016874">
    <property type="term" value="F:ligase activity"/>
    <property type="evidence" value="ECO:0007669"/>
    <property type="project" value="UniProtKB-KW"/>
</dbReference>
<protein>
    <submittedName>
        <fullName evidence="7">O-antigen ligase family protein</fullName>
    </submittedName>
</protein>
<dbReference type="InterPro" id="IPR051533">
    <property type="entry name" value="WaaL-like"/>
</dbReference>
<feature type="domain" description="O-antigen ligase-related" evidence="6">
    <location>
        <begin position="203"/>
        <end position="343"/>
    </location>
</feature>